<protein>
    <submittedName>
        <fullName evidence="2">Uncharacterized protein</fullName>
    </submittedName>
</protein>
<evidence type="ECO:0000313" key="2">
    <source>
        <dbReference type="EMBL" id="TRM67029.1"/>
    </source>
</evidence>
<dbReference type="PANTHER" id="PTHR37331">
    <property type="entry name" value="YALI0F11671P"/>
    <property type="match status" value="1"/>
</dbReference>
<feature type="region of interest" description="Disordered" evidence="1">
    <location>
        <begin position="1"/>
        <end position="58"/>
    </location>
</feature>
<sequence>MQSTLTRAHVVARSPCSTRYAPPAATQRRRGVQVSSQSKRHASASAHPDSPPRSFADPSRPDLFYHLLDSHSPDSSTAALRTPLPLPAFALSFLEHAPRTPTSASVVGWLPAVSGAEGDAGLNDFKENPLFRDVMHRAIREGLEQDVDDIQRNAALQLQSGWMHIHDERNIPAMGRVGDPDDIIASVLVEEGKILPDTYQPMPAYRIATADGVLQLTEGLAQKLREVLEAAERG</sequence>
<proteinExistence type="predicted"/>
<name>A0A550CQK9_9AGAR</name>
<dbReference type="PANTHER" id="PTHR37331:SF1">
    <property type="entry name" value="YALI0F11671P"/>
    <property type="match status" value="1"/>
</dbReference>
<accession>A0A550CQK9</accession>
<dbReference type="EMBL" id="VDMD01000003">
    <property type="protein sequence ID" value="TRM67029.1"/>
    <property type="molecule type" value="Genomic_DNA"/>
</dbReference>
<evidence type="ECO:0000256" key="1">
    <source>
        <dbReference type="SAM" id="MobiDB-lite"/>
    </source>
</evidence>
<gene>
    <name evidence="2" type="ORF">BD626DRAFT_484551</name>
</gene>
<dbReference type="Proteomes" id="UP000320762">
    <property type="component" value="Unassembled WGS sequence"/>
</dbReference>
<reference evidence="2 3" key="1">
    <citation type="journal article" date="2019" name="New Phytol.">
        <title>Comparative genomics reveals unique wood-decay strategies and fruiting body development in the Schizophyllaceae.</title>
        <authorList>
            <person name="Almasi E."/>
            <person name="Sahu N."/>
            <person name="Krizsan K."/>
            <person name="Balint B."/>
            <person name="Kovacs G.M."/>
            <person name="Kiss B."/>
            <person name="Cseklye J."/>
            <person name="Drula E."/>
            <person name="Henrissat B."/>
            <person name="Nagy I."/>
            <person name="Chovatia M."/>
            <person name="Adam C."/>
            <person name="LaButti K."/>
            <person name="Lipzen A."/>
            <person name="Riley R."/>
            <person name="Grigoriev I.V."/>
            <person name="Nagy L.G."/>
        </authorList>
    </citation>
    <scope>NUCLEOTIDE SEQUENCE [LARGE SCALE GENOMIC DNA]</scope>
    <source>
        <strain evidence="2 3">NL-1724</strain>
    </source>
</reference>
<keyword evidence="3" id="KW-1185">Reference proteome</keyword>
<dbReference type="OrthoDB" id="5397701at2759"/>
<dbReference type="AlphaFoldDB" id="A0A550CQK9"/>
<dbReference type="STRING" id="97359.A0A550CQK9"/>
<comment type="caution">
    <text evidence="2">The sequence shown here is derived from an EMBL/GenBank/DDBJ whole genome shotgun (WGS) entry which is preliminary data.</text>
</comment>
<evidence type="ECO:0000313" key="3">
    <source>
        <dbReference type="Proteomes" id="UP000320762"/>
    </source>
</evidence>
<organism evidence="2 3">
    <name type="scientific">Schizophyllum amplum</name>
    <dbReference type="NCBI Taxonomy" id="97359"/>
    <lineage>
        <taxon>Eukaryota</taxon>
        <taxon>Fungi</taxon>
        <taxon>Dikarya</taxon>
        <taxon>Basidiomycota</taxon>
        <taxon>Agaricomycotina</taxon>
        <taxon>Agaricomycetes</taxon>
        <taxon>Agaricomycetidae</taxon>
        <taxon>Agaricales</taxon>
        <taxon>Schizophyllaceae</taxon>
        <taxon>Schizophyllum</taxon>
    </lineage>
</organism>